<keyword evidence="2" id="KW-0472">Membrane</keyword>
<name>A0A168CTU6_CORDF</name>
<feature type="region of interest" description="Disordered" evidence="1">
    <location>
        <begin position="1"/>
        <end position="230"/>
    </location>
</feature>
<dbReference type="STRING" id="1081108.A0A168CTU6"/>
<reference evidence="3 4" key="1">
    <citation type="journal article" date="2016" name="Genome Biol. Evol.">
        <title>Divergent and convergent evolution of fungal pathogenicity.</title>
        <authorList>
            <person name="Shang Y."/>
            <person name="Xiao G."/>
            <person name="Zheng P."/>
            <person name="Cen K."/>
            <person name="Zhan S."/>
            <person name="Wang C."/>
        </authorList>
    </citation>
    <scope>NUCLEOTIDE SEQUENCE [LARGE SCALE GENOMIC DNA]</scope>
    <source>
        <strain evidence="3 4">RCEF 1005</strain>
    </source>
</reference>
<sequence>MATHPDQDLYADDSVQNVPAEESEAFSPTDGYFQPSVDGGLPSAADGSSGSRAPSHAVPQIPDVLVADPTLSEPSSAKETEALQNVQQDASISEDPLAESVAQSSHRPQDAAHYSAVQNSHRDTAEGFDVSDSDPNLDAPIGRHRQVPQHASPIAATRYNQSGPMRPTQPIDAPPAYSSTRSHNYGTMEPEIPSLTSTEDRPSARNESEPLLPSRTASIDDTPEIDSTETTNKSLLSNKRSTVYFCMIMIITAVFSSLVTAGIILLPSAFKNEAVDAEPISEPDAEPPLVWEPPAVWKCRETPYRIGEAAYPVPPLGRESVINIVEEAWSTDSKTTAAKDVKVFGDIVVRSSRGLESPAVSFDGFSNDPSIRPRLNINSGHLTQTYYLTGPPSLLDWPDDGSSPCYQGRITLWLPAGTTYKSSALVSEHFNVVLTGGLNVSTTDDFVAVSDDGNIVAPHIMTVGARPIAPYRLQSPNCLMVSGMGSVRGWFPLYNRLTLASGSGDVSAQVGLKPLDLLHDSSAELVATSRKGSVNLTAEPPQRDRSGGRDGKFPLRDYASVIQTRAGNITAQLTIGSRTEIETVSGNTKLDLQPILGFETRTWTRFPMLNTMSETGDAQIRVREPIWTDAIKFLENDNLIQTRSEEGVLAERTSSWSHRGFFTNLPIITKPILSTNLFYPERPNTNKEAAIQKEQWGNFETRHTSNGGNLLVTYPDSWTGLINWQGTESGRVSFIADEITILRQWGSPIKHIEARRGTGRSVVNLDNQGGAVILAIGREIAQNGTELLLSGLA</sequence>
<proteinExistence type="predicted"/>
<evidence type="ECO:0000313" key="3">
    <source>
        <dbReference type="EMBL" id="OAA71786.1"/>
    </source>
</evidence>
<dbReference type="EMBL" id="AZHF01000008">
    <property type="protein sequence ID" value="OAA71786.1"/>
    <property type="molecule type" value="Genomic_DNA"/>
</dbReference>
<evidence type="ECO:0000256" key="2">
    <source>
        <dbReference type="SAM" id="Phobius"/>
    </source>
</evidence>
<feature type="compositionally biased region" description="Basic and acidic residues" evidence="1">
    <location>
        <begin position="541"/>
        <end position="553"/>
    </location>
</feature>
<gene>
    <name evidence="3" type="ORF">LEL_09021</name>
</gene>
<keyword evidence="2" id="KW-1133">Transmembrane helix</keyword>
<feature type="compositionally biased region" description="Polar residues" evidence="1">
    <location>
        <begin position="82"/>
        <end position="91"/>
    </location>
</feature>
<feature type="region of interest" description="Disordered" evidence="1">
    <location>
        <begin position="529"/>
        <end position="553"/>
    </location>
</feature>
<keyword evidence="4" id="KW-1185">Reference proteome</keyword>
<keyword evidence="2" id="KW-0812">Transmembrane</keyword>
<protein>
    <recommendedName>
        <fullName evidence="5">Adhesin domain-containing protein</fullName>
    </recommendedName>
</protein>
<dbReference type="OrthoDB" id="3539644at2759"/>
<organism evidence="3 4">
    <name type="scientific">Akanthomyces lecanii RCEF 1005</name>
    <dbReference type="NCBI Taxonomy" id="1081108"/>
    <lineage>
        <taxon>Eukaryota</taxon>
        <taxon>Fungi</taxon>
        <taxon>Dikarya</taxon>
        <taxon>Ascomycota</taxon>
        <taxon>Pezizomycotina</taxon>
        <taxon>Sordariomycetes</taxon>
        <taxon>Hypocreomycetidae</taxon>
        <taxon>Hypocreales</taxon>
        <taxon>Cordycipitaceae</taxon>
        <taxon>Akanthomyces</taxon>
        <taxon>Cordyceps confragosa</taxon>
    </lineage>
</organism>
<evidence type="ECO:0008006" key="5">
    <source>
        <dbReference type="Google" id="ProtNLM"/>
    </source>
</evidence>
<evidence type="ECO:0000256" key="1">
    <source>
        <dbReference type="SAM" id="MobiDB-lite"/>
    </source>
</evidence>
<comment type="caution">
    <text evidence="3">The sequence shown here is derived from an EMBL/GenBank/DDBJ whole genome shotgun (WGS) entry which is preliminary data.</text>
</comment>
<dbReference type="AlphaFoldDB" id="A0A168CTU6"/>
<accession>A0A168CTU6</accession>
<feature type="compositionally biased region" description="Basic and acidic residues" evidence="1">
    <location>
        <begin position="198"/>
        <end position="208"/>
    </location>
</feature>
<dbReference type="Proteomes" id="UP000076881">
    <property type="component" value="Unassembled WGS sequence"/>
</dbReference>
<feature type="transmembrane region" description="Helical" evidence="2">
    <location>
        <begin position="243"/>
        <end position="266"/>
    </location>
</feature>
<evidence type="ECO:0000313" key="4">
    <source>
        <dbReference type="Proteomes" id="UP000076881"/>
    </source>
</evidence>